<sequence length="637" mass="69922">MNVAEDSATVGVQAETVHGDVSVYQVLNDSSPKDRFEVGVNCLRGGMADRAREIIGDAVENGCVTSRSCFYLLLATLSGRSLQQVPPEEIGRLNTLQGRFAHQADDQWTEATKLISRVLAALQTGTIDPRVIDKEFMALGPEQREEILQHLEMFLTGQVQDAMWARSFEAARQARSAGDREGRAWKFFQPRPAEARVRWPRPVEVGVGELVVSGLLGTVAVAACGFVAVHAWRYSWPLTALAVALLGIGVALLVRHAPATSAARPVGTYAAARGGRGAPGGFARKIDRQFDHYFALYVPHGMERADWLAATAATRKALRDEVVEIYRESRVSAEQVAWLTRFLVGEARTAWLKDLPAEPDRRVPVVPAALLTVLGAGALAWGGLHASAFPAATALIIGFGAAWVAAVGGLRIAGEHRRHAVEKEQAEHKLEARREALARWRSKLADQPSDEEMARWLDCDRKALMAEAMRHYRLSSHDIIAHAFIETPGTSYKRARVAKGPWRYTGYRLLVFLLTVDGVRQMSATLSFGKAALHVQGHYNFRYDAVASVEVTEGANGRLTFDLTLMSGHSLKANLMDDSESRDDSLATLDSAGVRNTLHVLEGVAAEGREWINHERRREQDGLAHLAYATHQIFSPP</sequence>
<evidence type="ECO:0000256" key="1">
    <source>
        <dbReference type="SAM" id="Phobius"/>
    </source>
</evidence>
<comment type="caution">
    <text evidence="2">The sequence shown here is derived from an EMBL/GenBank/DDBJ whole genome shotgun (WGS) entry which is preliminary data.</text>
</comment>
<dbReference type="EMBL" id="BAAAHQ010000021">
    <property type="protein sequence ID" value="GAA0934661.1"/>
    <property type="molecule type" value="Genomic_DNA"/>
</dbReference>
<keyword evidence="1" id="KW-0472">Membrane</keyword>
<feature type="transmembrane region" description="Helical" evidence="1">
    <location>
        <begin position="388"/>
        <end position="410"/>
    </location>
</feature>
<dbReference type="RefSeq" id="WP_343951629.1">
    <property type="nucleotide sequence ID" value="NZ_BAAAHQ010000021.1"/>
</dbReference>
<keyword evidence="3" id="KW-1185">Reference proteome</keyword>
<feature type="transmembrane region" description="Helical" evidence="1">
    <location>
        <begin position="206"/>
        <end position="228"/>
    </location>
</feature>
<keyword evidence="1" id="KW-1133">Transmembrane helix</keyword>
<accession>A0ABN1PX94</accession>
<name>A0ABN1PX94_9ACTN</name>
<keyword evidence="1" id="KW-0812">Transmembrane</keyword>
<evidence type="ECO:0000313" key="2">
    <source>
        <dbReference type="EMBL" id="GAA0934661.1"/>
    </source>
</evidence>
<dbReference type="Proteomes" id="UP001501578">
    <property type="component" value="Unassembled WGS sequence"/>
</dbReference>
<protein>
    <submittedName>
        <fullName evidence="2">Uncharacterized protein</fullName>
    </submittedName>
</protein>
<feature type="transmembrane region" description="Helical" evidence="1">
    <location>
        <begin position="363"/>
        <end position="382"/>
    </location>
</feature>
<organism evidence="2 3">
    <name type="scientific">Nonomuraea longicatena</name>
    <dbReference type="NCBI Taxonomy" id="83682"/>
    <lineage>
        <taxon>Bacteria</taxon>
        <taxon>Bacillati</taxon>
        <taxon>Actinomycetota</taxon>
        <taxon>Actinomycetes</taxon>
        <taxon>Streptosporangiales</taxon>
        <taxon>Streptosporangiaceae</taxon>
        <taxon>Nonomuraea</taxon>
    </lineage>
</organism>
<proteinExistence type="predicted"/>
<gene>
    <name evidence="2" type="ORF">GCM10009560_42110</name>
</gene>
<feature type="transmembrane region" description="Helical" evidence="1">
    <location>
        <begin position="234"/>
        <end position="254"/>
    </location>
</feature>
<evidence type="ECO:0000313" key="3">
    <source>
        <dbReference type="Proteomes" id="UP001501578"/>
    </source>
</evidence>
<reference evidence="2 3" key="1">
    <citation type="journal article" date="2019" name="Int. J. Syst. Evol. Microbiol.">
        <title>The Global Catalogue of Microorganisms (GCM) 10K type strain sequencing project: providing services to taxonomists for standard genome sequencing and annotation.</title>
        <authorList>
            <consortium name="The Broad Institute Genomics Platform"/>
            <consortium name="The Broad Institute Genome Sequencing Center for Infectious Disease"/>
            <person name="Wu L."/>
            <person name="Ma J."/>
        </authorList>
    </citation>
    <scope>NUCLEOTIDE SEQUENCE [LARGE SCALE GENOMIC DNA]</scope>
    <source>
        <strain evidence="2 3">JCM 11136</strain>
    </source>
</reference>